<accession>A0AAV6LXS2</accession>
<name>A0AAV6LXS2_9ROSI</name>
<evidence type="ECO:0000313" key="3">
    <source>
        <dbReference type="Proteomes" id="UP000685013"/>
    </source>
</evidence>
<dbReference type="EMBL" id="JAGKQH010000019">
    <property type="protein sequence ID" value="KAG6572093.1"/>
    <property type="molecule type" value="Genomic_DNA"/>
</dbReference>
<dbReference type="PANTHER" id="PTHR31929">
    <property type="entry name" value="SAUR-LIKE AUXIN-RESPONSIVE PROTEIN FAMILY-RELATED"/>
    <property type="match status" value="1"/>
</dbReference>
<evidence type="ECO:0000313" key="2">
    <source>
        <dbReference type="EMBL" id="KAG6572093.1"/>
    </source>
</evidence>
<keyword evidence="3" id="KW-1185">Reference proteome</keyword>
<dbReference type="Pfam" id="PF02519">
    <property type="entry name" value="Auxin_inducible"/>
    <property type="match status" value="1"/>
</dbReference>
<comment type="similarity">
    <text evidence="1">Belongs to the ARG7 family.</text>
</comment>
<dbReference type="InterPro" id="IPR003676">
    <property type="entry name" value="SAUR_fam"/>
</dbReference>
<dbReference type="GO" id="GO:0009733">
    <property type="term" value="P:response to auxin"/>
    <property type="evidence" value="ECO:0007669"/>
    <property type="project" value="InterPro"/>
</dbReference>
<sequence>MGILPEIIHHARQITHRSASSHHRSGCSDVPKGHFVVYVGEEEDERKRFVVPLSYLKNPLFQELLSQAAEEFGFEHQVGGIMIPCAHDHFLSLTSGLN</sequence>
<evidence type="ECO:0000256" key="1">
    <source>
        <dbReference type="ARBA" id="ARBA00006974"/>
    </source>
</evidence>
<gene>
    <name evidence="2" type="ORF">SDJN03_28821</name>
</gene>
<organism evidence="2 3">
    <name type="scientific">Cucurbita argyrosperma subsp. sororia</name>
    <dbReference type="NCBI Taxonomy" id="37648"/>
    <lineage>
        <taxon>Eukaryota</taxon>
        <taxon>Viridiplantae</taxon>
        <taxon>Streptophyta</taxon>
        <taxon>Embryophyta</taxon>
        <taxon>Tracheophyta</taxon>
        <taxon>Spermatophyta</taxon>
        <taxon>Magnoliopsida</taxon>
        <taxon>eudicotyledons</taxon>
        <taxon>Gunneridae</taxon>
        <taxon>Pentapetalae</taxon>
        <taxon>rosids</taxon>
        <taxon>fabids</taxon>
        <taxon>Cucurbitales</taxon>
        <taxon>Cucurbitaceae</taxon>
        <taxon>Cucurbiteae</taxon>
        <taxon>Cucurbita</taxon>
    </lineage>
</organism>
<evidence type="ECO:0008006" key="4">
    <source>
        <dbReference type="Google" id="ProtNLM"/>
    </source>
</evidence>
<dbReference type="Proteomes" id="UP000685013">
    <property type="component" value="Chromosome 19"/>
</dbReference>
<feature type="non-terminal residue" evidence="2">
    <location>
        <position position="1"/>
    </location>
</feature>
<proteinExistence type="inferred from homology"/>
<comment type="caution">
    <text evidence="2">The sequence shown here is derived from an EMBL/GenBank/DDBJ whole genome shotgun (WGS) entry which is preliminary data.</text>
</comment>
<reference evidence="2 3" key="1">
    <citation type="journal article" date="2021" name="Hortic Res">
        <title>The domestication of Cucurbita argyrosperma as revealed by the genome of its wild relative.</title>
        <authorList>
            <person name="Barrera-Redondo J."/>
            <person name="Sanchez-de la Vega G."/>
            <person name="Aguirre-Liguori J.A."/>
            <person name="Castellanos-Morales G."/>
            <person name="Gutierrez-Guerrero Y.T."/>
            <person name="Aguirre-Dugua X."/>
            <person name="Aguirre-Planter E."/>
            <person name="Tenaillon M.I."/>
            <person name="Lira-Saade R."/>
            <person name="Eguiarte L.E."/>
        </authorList>
    </citation>
    <scope>NUCLEOTIDE SEQUENCE [LARGE SCALE GENOMIC DNA]</scope>
    <source>
        <strain evidence="2">JBR-2021</strain>
    </source>
</reference>
<protein>
    <recommendedName>
        <fullName evidence="4">Auxin-responsive protein SAUR21-like</fullName>
    </recommendedName>
</protein>
<dbReference type="AlphaFoldDB" id="A0AAV6LXS2"/>